<dbReference type="HOGENOM" id="CLU_032664_0_0_1"/>
<evidence type="ECO:0000256" key="1">
    <source>
        <dbReference type="SAM" id="MobiDB-lite"/>
    </source>
</evidence>
<keyword evidence="3" id="KW-1185">Reference proteome</keyword>
<dbReference type="OrthoDB" id="3226250at2759"/>
<feature type="compositionally biased region" description="Acidic residues" evidence="1">
    <location>
        <begin position="336"/>
        <end position="348"/>
    </location>
</feature>
<feature type="compositionally biased region" description="Polar residues" evidence="1">
    <location>
        <begin position="413"/>
        <end position="433"/>
    </location>
</feature>
<name>M2RT03_CERS8</name>
<dbReference type="AlphaFoldDB" id="M2RT03"/>
<dbReference type="Proteomes" id="UP000016930">
    <property type="component" value="Unassembled WGS sequence"/>
</dbReference>
<feature type="non-terminal residue" evidence="2">
    <location>
        <position position="1"/>
    </location>
</feature>
<evidence type="ECO:0000313" key="2">
    <source>
        <dbReference type="EMBL" id="EMD42061.1"/>
    </source>
</evidence>
<reference evidence="2 3" key="1">
    <citation type="journal article" date="2012" name="Proc. Natl. Acad. Sci. U.S.A.">
        <title>Comparative genomics of Ceriporiopsis subvermispora and Phanerochaete chrysosporium provide insight into selective ligninolysis.</title>
        <authorList>
            <person name="Fernandez-Fueyo E."/>
            <person name="Ruiz-Duenas F.J."/>
            <person name="Ferreira P."/>
            <person name="Floudas D."/>
            <person name="Hibbett D.S."/>
            <person name="Canessa P."/>
            <person name="Larrondo L.F."/>
            <person name="James T.Y."/>
            <person name="Seelenfreund D."/>
            <person name="Lobos S."/>
            <person name="Polanco R."/>
            <person name="Tello M."/>
            <person name="Honda Y."/>
            <person name="Watanabe T."/>
            <person name="Watanabe T."/>
            <person name="Ryu J.S."/>
            <person name="Kubicek C.P."/>
            <person name="Schmoll M."/>
            <person name="Gaskell J."/>
            <person name="Hammel K.E."/>
            <person name="St John F.J."/>
            <person name="Vanden Wymelenberg A."/>
            <person name="Sabat G."/>
            <person name="Splinter BonDurant S."/>
            <person name="Syed K."/>
            <person name="Yadav J.S."/>
            <person name="Doddapaneni H."/>
            <person name="Subramanian V."/>
            <person name="Lavin J.L."/>
            <person name="Oguiza J.A."/>
            <person name="Perez G."/>
            <person name="Pisabarro A.G."/>
            <person name="Ramirez L."/>
            <person name="Santoyo F."/>
            <person name="Master E."/>
            <person name="Coutinho P.M."/>
            <person name="Henrissat B."/>
            <person name="Lombard V."/>
            <person name="Magnuson J.K."/>
            <person name="Kuees U."/>
            <person name="Hori C."/>
            <person name="Igarashi K."/>
            <person name="Samejima M."/>
            <person name="Held B.W."/>
            <person name="Barry K.W."/>
            <person name="LaButti K.M."/>
            <person name="Lapidus A."/>
            <person name="Lindquist E.A."/>
            <person name="Lucas S.M."/>
            <person name="Riley R."/>
            <person name="Salamov A.A."/>
            <person name="Hoffmeister D."/>
            <person name="Schwenk D."/>
            <person name="Hadar Y."/>
            <person name="Yarden O."/>
            <person name="de Vries R.P."/>
            <person name="Wiebenga A."/>
            <person name="Stenlid J."/>
            <person name="Eastwood D."/>
            <person name="Grigoriev I.V."/>
            <person name="Berka R.M."/>
            <person name="Blanchette R.A."/>
            <person name="Kersten P."/>
            <person name="Martinez A.T."/>
            <person name="Vicuna R."/>
            <person name="Cullen D."/>
        </authorList>
    </citation>
    <scope>NUCLEOTIDE SEQUENCE [LARGE SCALE GENOMIC DNA]</scope>
    <source>
        <strain evidence="2 3">B</strain>
    </source>
</reference>
<proteinExistence type="predicted"/>
<feature type="compositionally biased region" description="Basic residues" evidence="1">
    <location>
        <begin position="355"/>
        <end position="365"/>
    </location>
</feature>
<protein>
    <submittedName>
        <fullName evidence="2">Uncharacterized protein</fullName>
    </submittedName>
</protein>
<organism evidence="2 3">
    <name type="scientific">Ceriporiopsis subvermispora (strain B)</name>
    <name type="common">White-rot fungus</name>
    <name type="synonym">Gelatoporia subvermispora</name>
    <dbReference type="NCBI Taxonomy" id="914234"/>
    <lineage>
        <taxon>Eukaryota</taxon>
        <taxon>Fungi</taxon>
        <taxon>Dikarya</taxon>
        <taxon>Basidiomycota</taxon>
        <taxon>Agaricomycotina</taxon>
        <taxon>Agaricomycetes</taxon>
        <taxon>Polyporales</taxon>
        <taxon>Gelatoporiaceae</taxon>
        <taxon>Gelatoporia</taxon>
    </lineage>
</organism>
<gene>
    <name evidence="2" type="ORF">CERSUDRAFT_120898</name>
</gene>
<accession>M2RT03</accession>
<feature type="region of interest" description="Disordered" evidence="1">
    <location>
        <begin position="336"/>
        <end position="436"/>
    </location>
</feature>
<evidence type="ECO:0000313" key="3">
    <source>
        <dbReference type="Proteomes" id="UP000016930"/>
    </source>
</evidence>
<sequence length="541" mass="61655">MTRLHESRTLRALLADPFGPYVDSDILSDKCKTTQSQVLRLNGLIFECEGKATGLTEFEPDQPESRNHPANRRRAEIRFRGILQIDKLAWLTPRGREALQKDLRKRAVARSQAGNRLGITSSLQLESLYSGAGDLRVKVWVQATKALTAQYLTSKYALDGLMLFSKDRNRSYQIVSMLPEIYEMSRKFLSRYEALNFLKEMVALDKKMQTSKNQSVTATPQRTPDWFVRLYRSYLANEINVRTRRIIPPDSDSDTMLGGEGKLRRPRKRTLPHISTAELMSLIASHAEWLVANQTKRRRDRYIDVDVWKEWLAVVKRTRQEAAQYGVTWGLFDPEEDVAADNGSDYDSDQERASVPRRRSSRRKQQAGSATGPAPKNATRTRSSLFAPMSRPAQIPSDDDYEAGHIFDPDFSPPSTSDASFSDSLPSRSSTPTDPALLGQYPTALMQPPALPASFIWACPLHLCTYRLDLTNPSNENLRGLLPHDKQRLVAGGWKLSDSWVDDCFLRMVSLHYEKHEEEMGIRTTWQGNQPKLEWKDPRNH</sequence>
<dbReference type="EMBL" id="KB445791">
    <property type="protein sequence ID" value="EMD42061.1"/>
    <property type="molecule type" value="Genomic_DNA"/>
</dbReference>